<evidence type="ECO:0000256" key="1">
    <source>
        <dbReference type="ARBA" id="ARBA00022723"/>
    </source>
</evidence>
<dbReference type="SMART" id="SM00213">
    <property type="entry name" value="UBQ"/>
    <property type="match status" value="1"/>
</dbReference>
<evidence type="ECO:0000313" key="7">
    <source>
        <dbReference type="EMBL" id="CAF3954017.1"/>
    </source>
</evidence>
<evidence type="ECO:0000256" key="2">
    <source>
        <dbReference type="ARBA" id="ARBA00022771"/>
    </source>
</evidence>
<dbReference type="SUPFAM" id="SSF54236">
    <property type="entry name" value="Ubiquitin-like"/>
    <property type="match status" value="1"/>
</dbReference>
<feature type="domain" description="Ubiquitin-like" evidence="5">
    <location>
        <begin position="291"/>
        <end position="366"/>
    </location>
</feature>
<protein>
    <recommendedName>
        <fullName evidence="9">RING-type domain-containing protein</fullName>
    </recommendedName>
</protein>
<evidence type="ECO:0008006" key="9">
    <source>
        <dbReference type="Google" id="ProtNLM"/>
    </source>
</evidence>
<evidence type="ECO:0000256" key="3">
    <source>
        <dbReference type="ARBA" id="ARBA00022833"/>
    </source>
</evidence>
<dbReference type="PANTHER" id="PTHR25462:SF296">
    <property type="entry name" value="MEIOTIC P26, ISOFORM F"/>
    <property type="match status" value="1"/>
</dbReference>
<dbReference type="PROSITE" id="PS50053">
    <property type="entry name" value="UBIQUITIN_2"/>
    <property type="match status" value="1"/>
</dbReference>
<dbReference type="InterPro" id="IPR029071">
    <property type="entry name" value="Ubiquitin-like_domsf"/>
</dbReference>
<evidence type="ECO:0000256" key="4">
    <source>
        <dbReference type="PROSITE-ProRule" id="PRU00175"/>
    </source>
</evidence>
<gene>
    <name evidence="7" type="ORF">UXM345_LOCUS13508</name>
</gene>
<dbReference type="Pfam" id="PF00240">
    <property type="entry name" value="ubiquitin"/>
    <property type="match status" value="1"/>
</dbReference>
<keyword evidence="2 4" id="KW-0863">Zinc-finger</keyword>
<evidence type="ECO:0000259" key="5">
    <source>
        <dbReference type="PROSITE" id="PS50053"/>
    </source>
</evidence>
<dbReference type="InterPro" id="IPR000626">
    <property type="entry name" value="Ubiquitin-like_dom"/>
</dbReference>
<evidence type="ECO:0000313" key="8">
    <source>
        <dbReference type="Proteomes" id="UP000663842"/>
    </source>
</evidence>
<evidence type="ECO:0000259" key="6">
    <source>
        <dbReference type="PROSITE" id="PS50089"/>
    </source>
</evidence>
<dbReference type="AlphaFoldDB" id="A0A819KTN4"/>
<feature type="domain" description="RING-type" evidence="6">
    <location>
        <begin position="13"/>
        <end position="54"/>
    </location>
</feature>
<dbReference type="PROSITE" id="PS50089">
    <property type="entry name" value="ZF_RING_2"/>
    <property type="match status" value="1"/>
</dbReference>
<dbReference type="SMART" id="SM00184">
    <property type="entry name" value="RING"/>
    <property type="match status" value="1"/>
</dbReference>
<dbReference type="InterPro" id="IPR013083">
    <property type="entry name" value="Znf_RING/FYVE/PHD"/>
</dbReference>
<organism evidence="7 8">
    <name type="scientific">Rotaria magnacalcarata</name>
    <dbReference type="NCBI Taxonomy" id="392030"/>
    <lineage>
        <taxon>Eukaryota</taxon>
        <taxon>Metazoa</taxon>
        <taxon>Spiralia</taxon>
        <taxon>Gnathifera</taxon>
        <taxon>Rotifera</taxon>
        <taxon>Eurotatoria</taxon>
        <taxon>Bdelloidea</taxon>
        <taxon>Philodinida</taxon>
        <taxon>Philodinidae</taxon>
        <taxon>Rotaria</taxon>
    </lineage>
</organism>
<reference evidence="7" key="1">
    <citation type="submission" date="2021-02" db="EMBL/GenBank/DDBJ databases">
        <authorList>
            <person name="Nowell W R."/>
        </authorList>
    </citation>
    <scope>NUCLEOTIDE SEQUENCE</scope>
</reference>
<comment type="caution">
    <text evidence="7">The sequence shown here is derived from an EMBL/GenBank/DDBJ whole genome shotgun (WGS) entry which is preliminary data.</text>
</comment>
<dbReference type="CDD" id="cd17039">
    <property type="entry name" value="Ubl_ubiquitin_like"/>
    <property type="match status" value="1"/>
</dbReference>
<dbReference type="InterPro" id="IPR047153">
    <property type="entry name" value="TRIM45/56/19-like"/>
</dbReference>
<dbReference type="InterPro" id="IPR001841">
    <property type="entry name" value="Znf_RING"/>
</dbReference>
<dbReference type="SUPFAM" id="SSF57850">
    <property type="entry name" value="RING/U-box"/>
    <property type="match status" value="1"/>
</dbReference>
<dbReference type="InterPro" id="IPR027370">
    <property type="entry name" value="Znf-RING_euk"/>
</dbReference>
<dbReference type="InterPro" id="IPR017907">
    <property type="entry name" value="Znf_RING_CS"/>
</dbReference>
<dbReference type="PANTHER" id="PTHR25462">
    <property type="entry name" value="BONUS, ISOFORM C-RELATED"/>
    <property type="match status" value="1"/>
</dbReference>
<dbReference type="GO" id="GO:0008270">
    <property type="term" value="F:zinc ion binding"/>
    <property type="evidence" value="ECO:0007669"/>
    <property type="project" value="UniProtKB-KW"/>
</dbReference>
<dbReference type="Proteomes" id="UP000663842">
    <property type="component" value="Unassembled WGS sequence"/>
</dbReference>
<dbReference type="EMBL" id="CAJOBF010001468">
    <property type="protein sequence ID" value="CAF3954017.1"/>
    <property type="molecule type" value="Genomic_DNA"/>
</dbReference>
<keyword evidence="3" id="KW-0862">Zinc</keyword>
<name>A0A819KTN4_9BILA</name>
<accession>A0A819KTN4</accession>
<dbReference type="Pfam" id="PF13445">
    <property type="entry name" value="zf-RING_UBOX"/>
    <property type="match status" value="1"/>
</dbReference>
<dbReference type="Gene3D" id="3.10.20.90">
    <property type="entry name" value="Phosphatidylinositol 3-kinase Catalytic Subunit, Chain A, domain 1"/>
    <property type="match status" value="1"/>
</dbReference>
<sequence>MANVYQIENLLQCSICLDRFQTPKVLSCQHTFCLICLHRTFNTQSRTLTCPTCRKVTILKQGPDELANNLLLINLMDVQPVKAKCPSCQKVEKLTVCEHCNCTKCTDCNEKHINDIRQSTKTKLDELKNTNQNDLKGLLKKRNSFLNYFLDFIFHFNIRQQHDSILLTKQMDILKQLDAHEQALLAHVENDLQSIVQSKLELIGINYHLESKSEPELLNLLAKLSDVDSRLVDKLTEHQAYINSIEISLQYDPDRLDQINQMCHNIQLNITHTNDDKSNQQAKLSFSSEEINLTLRTFLNQEYKCRISLDNTIYELKQRFGKQQNLDPNNITLTKTGNYFDQLEDNRTLKSYDCDPTTVLMICIRK</sequence>
<dbReference type="Gene3D" id="3.30.40.10">
    <property type="entry name" value="Zinc/RING finger domain, C3HC4 (zinc finger)"/>
    <property type="match status" value="1"/>
</dbReference>
<keyword evidence="1" id="KW-0479">Metal-binding</keyword>
<dbReference type="PROSITE" id="PS00518">
    <property type="entry name" value="ZF_RING_1"/>
    <property type="match status" value="1"/>
</dbReference>
<proteinExistence type="predicted"/>